<proteinExistence type="predicted"/>
<evidence type="ECO:0008006" key="2">
    <source>
        <dbReference type="Google" id="ProtNLM"/>
    </source>
</evidence>
<name>A0A383E8F4_9ZZZZ</name>
<reference evidence="1" key="1">
    <citation type="submission" date="2018-05" db="EMBL/GenBank/DDBJ databases">
        <authorList>
            <person name="Lanie J.A."/>
            <person name="Ng W.-L."/>
            <person name="Kazmierczak K.M."/>
            <person name="Andrzejewski T.M."/>
            <person name="Davidsen T.M."/>
            <person name="Wayne K.J."/>
            <person name="Tettelin H."/>
            <person name="Glass J.I."/>
            <person name="Rusch D."/>
            <person name="Podicherti R."/>
            <person name="Tsui H.-C.T."/>
            <person name="Winkler M.E."/>
        </authorList>
    </citation>
    <scope>NUCLEOTIDE SEQUENCE</scope>
</reference>
<dbReference type="EMBL" id="UINC01223700">
    <property type="protein sequence ID" value="SVE53001.1"/>
    <property type="molecule type" value="Genomic_DNA"/>
</dbReference>
<organism evidence="1">
    <name type="scientific">marine metagenome</name>
    <dbReference type="NCBI Taxonomy" id="408172"/>
    <lineage>
        <taxon>unclassified sequences</taxon>
        <taxon>metagenomes</taxon>
        <taxon>ecological metagenomes</taxon>
    </lineage>
</organism>
<dbReference type="AlphaFoldDB" id="A0A383E8F4"/>
<sequence length="139" mass="15636">MKISHINFSDNIGGASKAAKRICEALAFQEVDARLIVSKKILDDHETIQIGSKSHQLYSSMIRKIESILVKNFFNSPESSLSIHPSNIANSINNINSDIAHFHWINAGFLSISDVAKINKPKVWTLHDMWPFCATEHYS</sequence>
<evidence type="ECO:0000313" key="1">
    <source>
        <dbReference type="EMBL" id="SVE53001.1"/>
    </source>
</evidence>
<dbReference type="Gene3D" id="3.40.50.2000">
    <property type="entry name" value="Glycogen Phosphorylase B"/>
    <property type="match status" value="1"/>
</dbReference>
<gene>
    <name evidence="1" type="ORF">METZ01_LOCUS505855</name>
</gene>
<feature type="non-terminal residue" evidence="1">
    <location>
        <position position="139"/>
    </location>
</feature>
<dbReference type="SUPFAM" id="SSF53756">
    <property type="entry name" value="UDP-Glycosyltransferase/glycogen phosphorylase"/>
    <property type="match status" value="1"/>
</dbReference>
<protein>
    <recommendedName>
        <fullName evidence="2">Glycosyltransferase subfamily 4-like N-terminal domain-containing protein</fullName>
    </recommendedName>
</protein>
<accession>A0A383E8F4</accession>